<keyword evidence="3 10" id="KW-0812">Transmembrane</keyword>
<comment type="subcellular location">
    <subcellularLocation>
        <location evidence="1">Membrane</location>
        <topology evidence="1">Multi-pass membrane protein</topology>
    </subcellularLocation>
</comment>
<dbReference type="Gene3D" id="3.40.30.10">
    <property type="entry name" value="Glutaredoxin"/>
    <property type="match status" value="1"/>
</dbReference>
<protein>
    <recommendedName>
        <fullName evidence="11">Vitamin K epoxide reductase domain-containing protein</fullName>
    </recommendedName>
</protein>
<feature type="transmembrane region" description="Helical" evidence="10">
    <location>
        <begin position="98"/>
        <end position="122"/>
    </location>
</feature>
<dbReference type="Gene3D" id="1.20.1440.130">
    <property type="entry name" value="VKOR domain"/>
    <property type="match status" value="1"/>
</dbReference>
<dbReference type="InterPro" id="IPR038354">
    <property type="entry name" value="VKOR_sf"/>
</dbReference>
<evidence type="ECO:0000256" key="10">
    <source>
        <dbReference type="SAM" id="Phobius"/>
    </source>
</evidence>
<feature type="domain" description="Vitamin K epoxide reductase" evidence="11">
    <location>
        <begin position="11"/>
        <end position="153"/>
    </location>
</feature>
<organism evidence="12 13">
    <name type="scientific">Tychonema bourrellyi FEM_GT703</name>
    <dbReference type="NCBI Taxonomy" id="2040638"/>
    <lineage>
        <taxon>Bacteria</taxon>
        <taxon>Bacillati</taxon>
        <taxon>Cyanobacteriota</taxon>
        <taxon>Cyanophyceae</taxon>
        <taxon>Oscillatoriophycideae</taxon>
        <taxon>Oscillatoriales</taxon>
        <taxon>Microcoleaceae</taxon>
        <taxon>Tychonema</taxon>
    </lineage>
</organism>
<keyword evidence="7 10" id="KW-0472">Membrane</keyword>
<evidence type="ECO:0000256" key="3">
    <source>
        <dbReference type="ARBA" id="ARBA00022692"/>
    </source>
</evidence>
<evidence type="ECO:0000256" key="2">
    <source>
        <dbReference type="ARBA" id="ARBA00006214"/>
    </source>
</evidence>
<evidence type="ECO:0000313" key="12">
    <source>
        <dbReference type="EMBL" id="PHX56407.1"/>
    </source>
</evidence>
<dbReference type="InterPro" id="IPR036249">
    <property type="entry name" value="Thioredoxin-like_sf"/>
</dbReference>
<evidence type="ECO:0000256" key="7">
    <source>
        <dbReference type="ARBA" id="ARBA00023136"/>
    </source>
</evidence>
<keyword evidence="4" id="KW-0874">Quinone</keyword>
<evidence type="ECO:0000256" key="4">
    <source>
        <dbReference type="ARBA" id="ARBA00022719"/>
    </source>
</evidence>
<dbReference type="SMART" id="SM00756">
    <property type="entry name" value="VKc"/>
    <property type="match status" value="1"/>
</dbReference>
<dbReference type="Proteomes" id="UP000226442">
    <property type="component" value="Unassembled WGS sequence"/>
</dbReference>
<dbReference type="AlphaFoldDB" id="A0A2G4F4J5"/>
<dbReference type="SUPFAM" id="SSF52833">
    <property type="entry name" value="Thioredoxin-like"/>
    <property type="match status" value="1"/>
</dbReference>
<dbReference type="InterPro" id="IPR012932">
    <property type="entry name" value="VKOR"/>
</dbReference>
<dbReference type="PANTHER" id="PTHR34573">
    <property type="entry name" value="VKC DOMAIN-CONTAINING PROTEIN"/>
    <property type="match status" value="1"/>
</dbReference>
<comment type="caution">
    <text evidence="12">The sequence shown here is derived from an EMBL/GenBank/DDBJ whole genome shotgun (WGS) entry which is preliminary data.</text>
</comment>
<dbReference type="OrthoDB" id="185994at2"/>
<dbReference type="InterPro" id="IPR044698">
    <property type="entry name" value="VKOR/LTO1"/>
</dbReference>
<dbReference type="Pfam" id="PF07884">
    <property type="entry name" value="VKOR"/>
    <property type="match status" value="1"/>
</dbReference>
<feature type="transmembrane region" description="Helical" evidence="10">
    <location>
        <begin position="56"/>
        <end position="86"/>
    </location>
</feature>
<accession>A0A2G4F4J5</accession>
<dbReference type="GO" id="GO:0016491">
    <property type="term" value="F:oxidoreductase activity"/>
    <property type="evidence" value="ECO:0007669"/>
    <property type="project" value="UniProtKB-KW"/>
</dbReference>
<evidence type="ECO:0000259" key="11">
    <source>
        <dbReference type="SMART" id="SM00756"/>
    </source>
</evidence>
<keyword evidence="8" id="KW-1015">Disulfide bond</keyword>
<evidence type="ECO:0000256" key="8">
    <source>
        <dbReference type="ARBA" id="ARBA00023157"/>
    </source>
</evidence>
<proteinExistence type="inferred from homology"/>
<dbReference type="CDD" id="cd12916">
    <property type="entry name" value="VKOR_1"/>
    <property type="match status" value="1"/>
</dbReference>
<evidence type="ECO:0000313" key="13">
    <source>
        <dbReference type="Proteomes" id="UP000226442"/>
    </source>
</evidence>
<evidence type="ECO:0000256" key="5">
    <source>
        <dbReference type="ARBA" id="ARBA00022989"/>
    </source>
</evidence>
<evidence type="ECO:0000256" key="1">
    <source>
        <dbReference type="ARBA" id="ARBA00004141"/>
    </source>
</evidence>
<keyword evidence="9" id="KW-0676">Redox-active center</keyword>
<keyword evidence="5 10" id="KW-1133">Transmembrane helix</keyword>
<dbReference type="PANTHER" id="PTHR34573:SF1">
    <property type="entry name" value="VITAMIN K EPOXIDE REDUCTASE DOMAIN-CONTAINING PROTEIN"/>
    <property type="match status" value="1"/>
</dbReference>
<name>A0A2G4F4J5_9CYAN</name>
<dbReference type="GO" id="GO:0048038">
    <property type="term" value="F:quinone binding"/>
    <property type="evidence" value="ECO:0007669"/>
    <property type="project" value="UniProtKB-KW"/>
</dbReference>
<feature type="transmembrane region" description="Helical" evidence="10">
    <location>
        <begin position="161"/>
        <end position="181"/>
    </location>
</feature>
<keyword evidence="6" id="KW-0560">Oxidoreductase</keyword>
<feature type="transmembrane region" description="Helical" evidence="10">
    <location>
        <begin position="128"/>
        <end position="149"/>
    </location>
</feature>
<dbReference type="EMBL" id="NXIB02000021">
    <property type="protein sequence ID" value="PHX56407.1"/>
    <property type="molecule type" value="Genomic_DNA"/>
</dbReference>
<comment type="similarity">
    <text evidence="2">Belongs to the VKOR family.</text>
</comment>
<dbReference type="GO" id="GO:0016020">
    <property type="term" value="C:membrane"/>
    <property type="evidence" value="ECO:0007669"/>
    <property type="project" value="UniProtKB-SubCell"/>
</dbReference>
<reference evidence="12" key="1">
    <citation type="submission" date="2017-10" db="EMBL/GenBank/DDBJ databases">
        <title>Draft genome sequence of the planktic cyanobacteria Tychonema bourrellyi isolated from alpine lentic freshwater.</title>
        <authorList>
            <person name="Tett A."/>
            <person name="Armanini F."/>
            <person name="Asnicar F."/>
            <person name="Boscaini A."/>
            <person name="Pasolli E."/>
            <person name="Zolfo M."/>
            <person name="Donati C."/>
            <person name="Salmaso N."/>
            <person name="Segata N."/>
        </authorList>
    </citation>
    <scope>NUCLEOTIDE SEQUENCE</scope>
    <source>
        <strain evidence="12">FEM_GT703</strain>
    </source>
</reference>
<evidence type="ECO:0000256" key="6">
    <source>
        <dbReference type="ARBA" id="ARBA00023002"/>
    </source>
</evidence>
<evidence type="ECO:0000256" key="9">
    <source>
        <dbReference type="ARBA" id="ARBA00023284"/>
    </source>
</evidence>
<keyword evidence="13" id="KW-1185">Reference proteome</keyword>
<dbReference type="RefSeq" id="WP_096829443.1">
    <property type="nucleotide sequence ID" value="NZ_NXIB02000021.1"/>
</dbReference>
<gene>
    <name evidence="12" type="ORF">CP500_005705</name>
</gene>
<sequence length="306" mass="33525">MRRQRSLPWIHRYSRPIMAGIATIGAAITAYLTAVKLSQGAVTCPIAGCDIVLSSPYAYVFGLPLSLFGFLGYLSMIIFAVAPLFVNPSEQKSLRSTLESWTGLFLFAGGTAMMIFSGYLMYVLTVDIKAACIYCIASALISTSLFFLALIGREWDDIGQLFFIGILVSMLVLISSLALYADVNNLGTARETSMNTTTISGPSEIALAQHLKRVGAKMYGSFTCSHCQMQKDSFGKEAARIFNYIECNPQGKNARPDLCQAAKIQGTPTWEINGKFYQGQKSLKELADLSGYQGSREFQNLSNPKR</sequence>